<dbReference type="AlphaFoldDB" id="A0A382ZSR9"/>
<feature type="transmembrane region" description="Helical" evidence="1">
    <location>
        <begin position="7"/>
        <end position="24"/>
    </location>
</feature>
<keyword evidence="1" id="KW-1133">Transmembrane helix</keyword>
<evidence type="ECO:0000313" key="2">
    <source>
        <dbReference type="EMBL" id="SVD98577.1"/>
    </source>
</evidence>
<dbReference type="EMBL" id="UINC01186381">
    <property type="protein sequence ID" value="SVD98577.1"/>
    <property type="molecule type" value="Genomic_DNA"/>
</dbReference>
<sequence>MSSKQTLIIIAVFVILMIGLYYLMSPLQNC</sequence>
<reference evidence="2" key="1">
    <citation type="submission" date="2018-05" db="EMBL/GenBank/DDBJ databases">
        <authorList>
            <person name="Lanie J.A."/>
            <person name="Ng W.-L."/>
            <person name="Kazmierczak K.M."/>
            <person name="Andrzejewski T.M."/>
            <person name="Davidsen T.M."/>
            <person name="Wayne K.J."/>
            <person name="Tettelin H."/>
            <person name="Glass J.I."/>
            <person name="Rusch D."/>
            <person name="Podicherti R."/>
            <person name="Tsui H.-C.T."/>
            <person name="Winkler M.E."/>
        </authorList>
    </citation>
    <scope>NUCLEOTIDE SEQUENCE</scope>
</reference>
<organism evidence="2">
    <name type="scientific">marine metagenome</name>
    <dbReference type="NCBI Taxonomy" id="408172"/>
    <lineage>
        <taxon>unclassified sequences</taxon>
        <taxon>metagenomes</taxon>
        <taxon>ecological metagenomes</taxon>
    </lineage>
</organism>
<protein>
    <submittedName>
        <fullName evidence="2">Uncharacterized protein</fullName>
    </submittedName>
</protein>
<name>A0A382ZSR9_9ZZZZ</name>
<accession>A0A382ZSR9</accession>
<keyword evidence="1" id="KW-0812">Transmembrane</keyword>
<gene>
    <name evidence="2" type="ORF">METZ01_LOCUS451431</name>
</gene>
<proteinExistence type="predicted"/>
<evidence type="ECO:0000256" key="1">
    <source>
        <dbReference type="SAM" id="Phobius"/>
    </source>
</evidence>
<keyword evidence="1" id="KW-0472">Membrane</keyword>
<feature type="non-terminal residue" evidence="2">
    <location>
        <position position="30"/>
    </location>
</feature>